<dbReference type="Proteomes" id="UP000683429">
    <property type="component" value="Chromosome"/>
</dbReference>
<protein>
    <submittedName>
        <fullName evidence="1">Uncharacterized protein</fullName>
    </submittedName>
</protein>
<keyword evidence="2" id="KW-1185">Reference proteome</keyword>
<proteinExistence type="predicted"/>
<dbReference type="EMBL" id="CP076607">
    <property type="protein sequence ID" value="QWU15845.1"/>
    <property type="molecule type" value="Genomic_DNA"/>
</dbReference>
<organism evidence="1 2">
    <name type="scientific">Paenibacillus sophorae</name>
    <dbReference type="NCBI Taxonomy" id="1333845"/>
    <lineage>
        <taxon>Bacteria</taxon>
        <taxon>Bacillati</taxon>
        <taxon>Bacillota</taxon>
        <taxon>Bacilli</taxon>
        <taxon>Bacillales</taxon>
        <taxon>Paenibacillaceae</taxon>
        <taxon>Paenibacillus</taxon>
    </lineage>
</organism>
<gene>
    <name evidence="1" type="ORF">KP014_00720</name>
</gene>
<dbReference type="RefSeq" id="WP_036590064.1">
    <property type="nucleotide sequence ID" value="NZ_CP076607.1"/>
</dbReference>
<sequence length="75" mass="8571">MKEQRGRLVSRNRQHSPANLQVFSVNFARKKEMDARVQLFNAYTPKWGEGGQNACAFAGMDSGRGFLREIDVQMH</sequence>
<evidence type="ECO:0000313" key="1">
    <source>
        <dbReference type="EMBL" id="QWU15845.1"/>
    </source>
</evidence>
<accession>A0ABX8HGI7</accession>
<name>A0ABX8HGI7_9BACL</name>
<evidence type="ECO:0000313" key="2">
    <source>
        <dbReference type="Proteomes" id="UP000683429"/>
    </source>
</evidence>
<reference evidence="1 2" key="1">
    <citation type="submission" date="2021-06" db="EMBL/GenBank/DDBJ databases">
        <title>Whole genome sequence of Paenibacillus sophorae DSM23020 for comparative genomics.</title>
        <authorList>
            <person name="Kim M.-J."/>
            <person name="Lee G."/>
            <person name="Shin J.-H."/>
        </authorList>
    </citation>
    <scope>NUCLEOTIDE SEQUENCE [LARGE SCALE GENOMIC DNA]</scope>
    <source>
        <strain evidence="1 2">DSM 23020</strain>
    </source>
</reference>